<dbReference type="KEGG" id="vg:26796948"/>
<organism evidence="1 2">
    <name type="scientific">Streptomyces phage Jay2Jay</name>
    <dbReference type="NCBI Taxonomy" id="1556290"/>
    <lineage>
        <taxon>Viruses</taxon>
        <taxon>Duplodnaviria</taxon>
        <taxon>Heunggongvirae</taxon>
        <taxon>Uroviricota</taxon>
        <taxon>Caudoviricetes</taxon>
        <taxon>Stanwilliamsviridae</taxon>
        <taxon>Boydwoodruffvirinae</taxon>
        <taxon>Samistivirus</taxon>
        <taxon>Samistivirus jay2jay</taxon>
    </lineage>
</organism>
<accession>A0A0A0RLF1</accession>
<evidence type="ECO:0000313" key="2">
    <source>
        <dbReference type="Proteomes" id="UP000030200"/>
    </source>
</evidence>
<dbReference type="Proteomes" id="UP000030200">
    <property type="component" value="Segment"/>
</dbReference>
<dbReference type="GeneID" id="26796948"/>
<dbReference type="RefSeq" id="YP_009225900.1">
    <property type="nucleotide sequence ID" value="NC_029098.1"/>
</dbReference>
<sequence length="55" mass="6396">MTYSEMRVDMRIRNSKTGLKATIATKASGQFRIVDENGHVEDFDRYDAGEWEKIQ</sequence>
<keyword evidence="2" id="KW-1185">Reference proteome</keyword>
<gene>
    <name evidence="1" type="primary">219</name>
    <name evidence="1" type="ORF">PBI_JAY2JAY_219</name>
</gene>
<proteinExistence type="predicted"/>
<dbReference type="OrthoDB" id="26050at10239"/>
<protein>
    <submittedName>
        <fullName evidence="1">Uncharacterized protein</fullName>
    </submittedName>
</protein>
<name>A0A0A0RLF1_9CAUD</name>
<evidence type="ECO:0000313" key="1">
    <source>
        <dbReference type="EMBL" id="AIW02673.1"/>
    </source>
</evidence>
<dbReference type="EMBL" id="KM652554">
    <property type="protein sequence ID" value="AIW02673.1"/>
    <property type="molecule type" value="Genomic_DNA"/>
</dbReference>
<reference evidence="1 2" key="1">
    <citation type="submission" date="2014-09" db="EMBL/GenBank/DDBJ databases">
        <authorList>
            <person name="Gicewicz E.A."/>
            <person name="Hiryak K.M."/>
            <person name="Horoschock A.N."/>
            <person name="Kneeream E.R."/>
            <person name="Luchetta J."/>
            <person name="Mikolon A.R."/>
            <person name="Smith S.N."/>
            <person name="Svintozelskiy S."/>
            <person name="Yucha M.L."/>
            <person name="Manna D.P."/>
            <person name="Pidcock K.A."/>
            <person name="Laing C.E."/>
            <person name="Schaff J.E."/>
            <person name="Dashiell C.L."/>
            <person name="Macialek J.A."/>
            <person name="Anders K.R."/>
            <person name="Braun M.A."/>
            <person name="Delesalle V.A."/>
            <person name="Hughes L.E."/>
            <person name="Ware V.C."/>
            <person name="Bradley K.W."/>
            <person name="Barker L.P."/>
            <person name="Asai D.J."/>
            <person name="Bowman C.A."/>
            <person name="Russell D.A."/>
            <person name="Pope W.H."/>
            <person name="Jacobs-Sera D."/>
            <person name="Hendrix R.W."/>
            <person name="Hatfull G.F."/>
        </authorList>
    </citation>
    <scope>NUCLEOTIDE SEQUENCE [LARGE SCALE GENOMIC DNA]</scope>
</reference>